<accession>A0A4C1Z684</accession>
<name>A0A4C1Z684_EUMVA</name>
<protein>
    <submittedName>
        <fullName evidence="1">Uncharacterized protein</fullName>
    </submittedName>
</protein>
<proteinExistence type="predicted"/>
<organism evidence="1 2">
    <name type="scientific">Eumeta variegata</name>
    <name type="common">Bagworm moth</name>
    <name type="synonym">Eumeta japonica</name>
    <dbReference type="NCBI Taxonomy" id="151549"/>
    <lineage>
        <taxon>Eukaryota</taxon>
        <taxon>Metazoa</taxon>
        <taxon>Ecdysozoa</taxon>
        <taxon>Arthropoda</taxon>
        <taxon>Hexapoda</taxon>
        <taxon>Insecta</taxon>
        <taxon>Pterygota</taxon>
        <taxon>Neoptera</taxon>
        <taxon>Endopterygota</taxon>
        <taxon>Lepidoptera</taxon>
        <taxon>Glossata</taxon>
        <taxon>Ditrysia</taxon>
        <taxon>Tineoidea</taxon>
        <taxon>Psychidae</taxon>
        <taxon>Oiketicinae</taxon>
        <taxon>Eumeta</taxon>
    </lineage>
</organism>
<dbReference type="AlphaFoldDB" id="A0A4C1Z684"/>
<evidence type="ECO:0000313" key="2">
    <source>
        <dbReference type="Proteomes" id="UP000299102"/>
    </source>
</evidence>
<dbReference type="EMBL" id="BGZK01001619">
    <property type="protein sequence ID" value="GBP83388.1"/>
    <property type="molecule type" value="Genomic_DNA"/>
</dbReference>
<evidence type="ECO:0000313" key="1">
    <source>
        <dbReference type="EMBL" id="GBP83388.1"/>
    </source>
</evidence>
<reference evidence="1 2" key="1">
    <citation type="journal article" date="2019" name="Commun. Biol.">
        <title>The bagworm genome reveals a unique fibroin gene that provides high tensile strength.</title>
        <authorList>
            <person name="Kono N."/>
            <person name="Nakamura H."/>
            <person name="Ohtoshi R."/>
            <person name="Tomita M."/>
            <person name="Numata K."/>
            <person name="Arakawa K."/>
        </authorList>
    </citation>
    <scope>NUCLEOTIDE SEQUENCE [LARGE SCALE GENOMIC DNA]</scope>
</reference>
<sequence>MNRVHVHPNTRYFKDCLKGLLSPHMEIGSFIYPIVDVVSVRSPARNGRSHAPALSALTVANAFRISVQVAAPVAPYDPPGPFDRESAAPSAAMLHIN</sequence>
<comment type="caution">
    <text evidence="1">The sequence shown here is derived from an EMBL/GenBank/DDBJ whole genome shotgun (WGS) entry which is preliminary data.</text>
</comment>
<gene>
    <name evidence="1" type="ORF">EVAR_63053_1</name>
</gene>
<keyword evidence="2" id="KW-1185">Reference proteome</keyword>
<dbReference type="Proteomes" id="UP000299102">
    <property type="component" value="Unassembled WGS sequence"/>
</dbReference>